<sequence length="416" mass="45388">MSSSSRKKPTKSPSKPTKRHKVEFGQPNEDDERDVTSVQTQSNLPSASGWSTRKIHATGHVPSLAVICARVFAQYFRTLATRGNGHWDSVKAWLAILPESQVPRVFAALRATCPGVLTNLHMTYFLRGASITLSDELPGVGKNTLALIGQGPSEKTLRELHLNGFAKIEDGVFGAVVAKLSALEILDLRVLSSVAQDLHDAGSIEASRNIWLGTHLVYASSSNLSYLPYLQTDATVSKMFAVLNDDMRLPNVKNLKLRQTMMTDTTINQFLLLCPNLRRLDLSFTAVRHPPLLLSNQSLEKLSLTSTQVSGSDLLQILGNMPDLRTLSLGALGAGQGMTASISNSSAMTMNDQLLRDITDILENYAGLDKISLVGNSKLGITSRKDGALADFVRRAGRRCTVRHYHRVLSRLSAAN</sequence>
<evidence type="ECO:0000313" key="3">
    <source>
        <dbReference type="Proteomes" id="UP000308730"/>
    </source>
</evidence>
<evidence type="ECO:0000256" key="1">
    <source>
        <dbReference type="SAM" id="MobiDB-lite"/>
    </source>
</evidence>
<dbReference type="AlphaFoldDB" id="A0A4S4NDN5"/>
<accession>A0A4S4NDN5</accession>
<proteinExistence type="predicted"/>
<keyword evidence="3" id="KW-1185">Reference proteome</keyword>
<comment type="caution">
    <text evidence="2">The sequence shown here is derived from an EMBL/GenBank/DDBJ whole genome shotgun (WGS) entry which is preliminary data.</text>
</comment>
<protein>
    <recommendedName>
        <fullName evidence="4">F-box domain-containing protein</fullName>
    </recommendedName>
</protein>
<dbReference type="OrthoDB" id="550575at2759"/>
<dbReference type="EMBL" id="SGPM01000001">
    <property type="protein sequence ID" value="THH34120.1"/>
    <property type="molecule type" value="Genomic_DNA"/>
</dbReference>
<reference evidence="2" key="1">
    <citation type="submission" date="2019-02" db="EMBL/GenBank/DDBJ databases">
        <title>Genome sequencing of the rare red list fungi Antrodiella citrinella (Flaviporus citrinellus).</title>
        <authorList>
            <person name="Buettner E."/>
            <person name="Kellner H."/>
        </authorList>
    </citation>
    <scope>NUCLEOTIDE SEQUENCE [LARGE SCALE GENOMIC DNA]</scope>
    <source>
        <strain evidence="2">DSM 108506</strain>
    </source>
</reference>
<dbReference type="Proteomes" id="UP000308730">
    <property type="component" value="Unassembled WGS sequence"/>
</dbReference>
<evidence type="ECO:0000313" key="2">
    <source>
        <dbReference type="EMBL" id="THH34120.1"/>
    </source>
</evidence>
<organism evidence="2 3">
    <name type="scientific">Antrodiella citrinella</name>
    <dbReference type="NCBI Taxonomy" id="2447956"/>
    <lineage>
        <taxon>Eukaryota</taxon>
        <taxon>Fungi</taxon>
        <taxon>Dikarya</taxon>
        <taxon>Basidiomycota</taxon>
        <taxon>Agaricomycotina</taxon>
        <taxon>Agaricomycetes</taxon>
        <taxon>Polyporales</taxon>
        <taxon>Steccherinaceae</taxon>
        <taxon>Antrodiella</taxon>
    </lineage>
</organism>
<feature type="region of interest" description="Disordered" evidence="1">
    <location>
        <begin position="1"/>
        <end position="50"/>
    </location>
</feature>
<evidence type="ECO:0008006" key="4">
    <source>
        <dbReference type="Google" id="ProtNLM"/>
    </source>
</evidence>
<feature type="compositionally biased region" description="Basic residues" evidence="1">
    <location>
        <begin position="1"/>
        <end position="21"/>
    </location>
</feature>
<dbReference type="Gene3D" id="3.80.10.10">
    <property type="entry name" value="Ribonuclease Inhibitor"/>
    <property type="match status" value="1"/>
</dbReference>
<name>A0A4S4NDN5_9APHY</name>
<feature type="compositionally biased region" description="Polar residues" evidence="1">
    <location>
        <begin position="36"/>
        <end position="50"/>
    </location>
</feature>
<dbReference type="InterPro" id="IPR032675">
    <property type="entry name" value="LRR_dom_sf"/>
</dbReference>
<dbReference type="SUPFAM" id="SSF52047">
    <property type="entry name" value="RNI-like"/>
    <property type="match status" value="1"/>
</dbReference>
<gene>
    <name evidence="2" type="ORF">EUX98_g39</name>
</gene>